<sequence>MKLALDEFLLKQQGRKILFLGREGLFSHQESQKFLKRYDIELATTLDDGVVAVIEHHRLNPIEEDISYLAYDKGIPLYKLEDFERLLSASIDDDQVLMSLKLSNDQERIYRLITNTHIDDKLFIKLLEIYRWSDDEDEDDNRDRGVVMATLRRFLSYKPNEEDLLYTALSIKRLIGETKDPDLLKALLGFPNYKFMQKGKRWIRLREVVATNPYIDLETIQKLIRYRDNRVIFYLSANSSLPLSILYEFAKMNDKDIDEALATNHKIDNVLFATLLGRGDRVGGLLLAYQPIDMSRIEMIERANISEDIYALLGQNIYLDRVVIEYLLSKDIDGLLELLAANPSLSHSDIKSIYDRDVFRYHIPLSTNPSTPVEILQDIYDRYFTKQDILIGLASNPSTPTEILKELFELDIYEIHEKLAANISLPLELLNILKIDTRLRNALTSNKRFTDTITKQLGL</sequence>
<protein>
    <submittedName>
        <fullName evidence="1">Leucine rich repeat variant</fullName>
    </submittedName>
</protein>
<dbReference type="AlphaFoldDB" id="A0A1W1BDV2"/>
<reference evidence="1" key="1">
    <citation type="submission" date="2016-10" db="EMBL/GenBank/DDBJ databases">
        <authorList>
            <person name="de Groot N.N."/>
        </authorList>
    </citation>
    <scope>NUCLEOTIDE SEQUENCE</scope>
</reference>
<proteinExistence type="predicted"/>
<gene>
    <name evidence="1" type="ORF">MNB_SV-6-1288</name>
</gene>
<organism evidence="1">
    <name type="scientific">hydrothermal vent metagenome</name>
    <dbReference type="NCBI Taxonomy" id="652676"/>
    <lineage>
        <taxon>unclassified sequences</taxon>
        <taxon>metagenomes</taxon>
        <taxon>ecological metagenomes</taxon>
    </lineage>
</organism>
<dbReference type="EMBL" id="FPHC01000024">
    <property type="protein sequence ID" value="SFV51751.1"/>
    <property type="molecule type" value="Genomic_DNA"/>
</dbReference>
<accession>A0A1W1BDV2</accession>
<evidence type="ECO:0000313" key="1">
    <source>
        <dbReference type="EMBL" id="SFV51751.1"/>
    </source>
</evidence>
<name>A0A1W1BDV2_9ZZZZ</name>